<evidence type="ECO:0000313" key="4">
    <source>
        <dbReference type="Proteomes" id="UP000051739"/>
    </source>
</evidence>
<evidence type="ECO:0000313" key="3">
    <source>
        <dbReference type="EMBL" id="KRM02733.1"/>
    </source>
</evidence>
<feature type="domain" description="GP-PDE" evidence="2">
    <location>
        <begin position="318"/>
        <end position="547"/>
    </location>
</feature>
<feature type="transmembrane region" description="Helical" evidence="1">
    <location>
        <begin position="245"/>
        <end position="266"/>
    </location>
</feature>
<feature type="transmembrane region" description="Helical" evidence="1">
    <location>
        <begin position="12"/>
        <end position="34"/>
    </location>
</feature>
<dbReference type="Pfam" id="PF03009">
    <property type="entry name" value="GDPD"/>
    <property type="match status" value="1"/>
</dbReference>
<sequence>MQKKKNQPVSTWLAMLAWTLSWSVVLQFIIIPVGRWLASQLFYAANWPLVTVANLMLVIDHHSWALLGLGLEVLLALVLTYWMVTVWFNGLLSISQGEQIKFKTGKIWRPDGWGGIGVMLLIALVGLPWVNLLYRTPLWSQIQLPIFLLDFLPRHTWILATATILYLLAVCLMYRWVMVLPQIMLDHLAVRQALQKSWQETKGWAGLLLWRSICLAILWPTLILWLIYGLVWVSPIAQLPRPMMGLVIGGLQIISELALAIMVIRLTLVLVGPRNLKDGNQEPLNWRWGCLFLLVLGLLLGKAIYQGQAVNQIAVKKPLVISHRGVNGHNGVQNTIPALLKTIQTSHPNYVEIDVHETKDGRFVVLHDENLQKLAGISRRPHQLTLRQLEKITVRENGHRAKLVSLDQYLKVAQRHHQKLIVELKTSRYDSPLMVNHFIQRYAKTLITHHDLVHSLDYQALIQMHHAAPRLSIVDIQGYNLMNPRTSFQAYTMEYGSLNNRFMQQAHAQHQRIFAWTVDSPMMMRRMILMGADGVVTDRPSELRRVWHQINKLDHNRLVLWTYLSSF</sequence>
<dbReference type="SUPFAM" id="SSF51695">
    <property type="entry name" value="PLC-like phosphodiesterases"/>
    <property type="match status" value="1"/>
</dbReference>
<protein>
    <submittedName>
        <fullName evidence="3">Glycerophosphodiester phosphodiesterase</fullName>
    </submittedName>
</protein>
<dbReference type="PANTHER" id="PTHR46211:SF8">
    <property type="entry name" value="PHOSPHODIESTERASE"/>
    <property type="match status" value="1"/>
</dbReference>
<dbReference type="RefSeq" id="WP_056937051.1">
    <property type="nucleotide sequence ID" value="NZ_AZFN01000007.1"/>
</dbReference>
<organism evidence="3 4">
    <name type="scientific">Limosilactobacillus gastricus DSM 16045</name>
    <dbReference type="NCBI Taxonomy" id="1423749"/>
    <lineage>
        <taxon>Bacteria</taxon>
        <taxon>Bacillati</taxon>
        <taxon>Bacillota</taxon>
        <taxon>Bacilli</taxon>
        <taxon>Lactobacillales</taxon>
        <taxon>Lactobacillaceae</taxon>
        <taxon>Limosilactobacillus</taxon>
    </lineage>
</organism>
<reference evidence="3 4" key="1">
    <citation type="journal article" date="2015" name="Genome Announc.">
        <title>Expanding the biotechnology potential of lactobacilli through comparative genomics of 213 strains and associated genera.</title>
        <authorList>
            <person name="Sun Z."/>
            <person name="Harris H.M."/>
            <person name="McCann A."/>
            <person name="Guo C."/>
            <person name="Argimon S."/>
            <person name="Zhang W."/>
            <person name="Yang X."/>
            <person name="Jeffery I.B."/>
            <person name="Cooney J.C."/>
            <person name="Kagawa T.F."/>
            <person name="Liu W."/>
            <person name="Song Y."/>
            <person name="Salvetti E."/>
            <person name="Wrobel A."/>
            <person name="Rasinkangas P."/>
            <person name="Parkhill J."/>
            <person name="Rea M.C."/>
            <person name="O'Sullivan O."/>
            <person name="Ritari J."/>
            <person name="Douillard F.P."/>
            <person name="Paul Ross R."/>
            <person name="Yang R."/>
            <person name="Briner A.E."/>
            <person name="Felis G.E."/>
            <person name="de Vos W.M."/>
            <person name="Barrangou R."/>
            <person name="Klaenhammer T.R."/>
            <person name="Caufield P.W."/>
            <person name="Cui Y."/>
            <person name="Zhang H."/>
            <person name="O'Toole P.W."/>
        </authorList>
    </citation>
    <scope>NUCLEOTIDE SEQUENCE [LARGE SCALE GENOMIC DNA]</scope>
    <source>
        <strain evidence="3 4">DSM 16045</strain>
    </source>
</reference>
<evidence type="ECO:0000259" key="2">
    <source>
        <dbReference type="PROSITE" id="PS51704"/>
    </source>
</evidence>
<evidence type="ECO:0000256" key="1">
    <source>
        <dbReference type="SAM" id="Phobius"/>
    </source>
</evidence>
<keyword evidence="1" id="KW-0812">Transmembrane</keyword>
<dbReference type="GO" id="GO:0008081">
    <property type="term" value="F:phosphoric diester hydrolase activity"/>
    <property type="evidence" value="ECO:0007669"/>
    <property type="project" value="InterPro"/>
</dbReference>
<dbReference type="PROSITE" id="PS51704">
    <property type="entry name" value="GP_PDE"/>
    <property type="match status" value="1"/>
</dbReference>
<name>A0A0R1VB95_9LACO</name>
<dbReference type="Pfam" id="PF10110">
    <property type="entry name" value="GPDPase_memb"/>
    <property type="match status" value="1"/>
</dbReference>
<keyword evidence="1" id="KW-0472">Membrane</keyword>
<accession>A0A0R1VB95</accession>
<feature type="transmembrane region" description="Helical" evidence="1">
    <location>
        <begin position="286"/>
        <end position="305"/>
    </location>
</feature>
<dbReference type="Proteomes" id="UP000051739">
    <property type="component" value="Unassembled WGS sequence"/>
</dbReference>
<feature type="transmembrane region" description="Helical" evidence="1">
    <location>
        <begin position="208"/>
        <end position="233"/>
    </location>
</feature>
<dbReference type="InterPro" id="IPR030395">
    <property type="entry name" value="GP_PDE_dom"/>
</dbReference>
<dbReference type="PATRIC" id="fig|1423749.3.peg.1653"/>
<keyword evidence="4" id="KW-1185">Reference proteome</keyword>
<gene>
    <name evidence="3" type="ORF">FC60_GL001595</name>
</gene>
<dbReference type="PANTHER" id="PTHR46211">
    <property type="entry name" value="GLYCEROPHOSPHORYL DIESTER PHOSPHODIESTERASE"/>
    <property type="match status" value="1"/>
</dbReference>
<dbReference type="Gene3D" id="3.20.20.190">
    <property type="entry name" value="Phosphatidylinositol (PI) phosphodiesterase"/>
    <property type="match status" value="1"/>
</dbReference>
<dbReference type="InterPro" id="IPR017946">
    <property type="entry name" value="PLC-like_Pdiesterase_TIM-brl"/>
</dbReference>
<dbReference type="AlphaFoldDB" id="A0A0R1VB95"/>
<feature type="transmembrane region" description="Helical" evidence="1">
    <location>
        <begin position="40"/>
        <end position="59"/>
    </location>
</feature>
<keyword evidence="1" id="KW-1133">Transmembrane helix</keyword>
<dbReference type="InterPro" id="IPR018476">
    <property type="entry name" value="GlyceroP-diester-Pdiesterase_M"/>
</dbReference>
<feature type="transmembrane region" description="Helical" evidence="1">
    <location>
        <begin position="112"/>
        <end position="134"/>
    </location>
</feature>
<dbReference type="GO" id="GO:0006629">
    <property type="term" value="P:lipid metabolic process"/>
    <property type="evidence" value="ECO:0007669"/>
    <property type="project" value="InterPro"/>
</dbReference>
<dbReference type="CDD" id="cd08579">
    <property type="entry name" value="GDPD_memb_like"/>
    <property type="match status" value="1"/>
</dbReference>
<feature type="transmembrane region" description="Helical" evidence="1">
    <location>
        <begin position="66"/>
        <end position="92"/>
    </location>
</feature>
<feature type="transmembrane region" description="Helical" evidence="1">
    <location>
        <begin position="155"/>
        <end position="177"/>
    </location>
</feature>
<proteinExistence type="predicted"/>
<dbReference type="EMBL" id="AZFN01000007">
    <property type="protein sequence ID" value="KRM02733.1"/>
    <property type="molecule type" value="Genomic_DNA"/>
</dbReference>
<comment type="caution">
    <text evidence="3">The sequence shown here is derived from an EMBL/GenBank/DDBJ whole genome shotgun (WGS) entry which is preliminary data.</text>
</comment>